<evidence type="ECO:0000256" key="2">
    <source>
        <dbReference type="ARBA" id="ARBA00008440"/>
    </source>
</evidence>
<feature type="transmembrane region" description="Helical" evidence="10">
    <location>
        <begin position="303"/>
        <end position="322"/>
    </location>
</feature>
<feature type="transmembrane region" description="Helical" evidence="10">
    <location>
        <begin position="512"/>
        <end position="529"/>
    </location>
</feature>
<feature type="transmembrane region" description="Helical" evidence="10">
    <location>
        <begin position="334"/>
        <end position="354"/>
    </location>
</feature>
<evidence type="ECO:0000256" key="4">
    <source>
        <dbReference type="ARBA" id="ARBA00022538"/>
    </source>
</evidence>
<evidence type="ECO:0000256" key="8">
    <source>
        <dbReference type="ARBA" id="ARBA00023065"/>
    </source>
</evidence>
<evidence type="ECO:0000256" key="5">
    <source>
        <dbReference type="ARBA" id="ARBA00022692"/>
    </source>
</evidence>
<evidence type="ECO:0000313" key="15">
    <source>
        <dbReference type="Proteomes" id="UP001345219"/>
    </source>
</evidence>
<evidence type="ECO:0000256" key="1">
    <source>
        <dbReference type="ARBA" id="ARBA00004651"/>
    </source>
</evidence>
<keyword evidence="8 10" id="KW-0406">Ion transport</keyword>
<feature type="transmembrane region" description="Helical" evidence="10">
    <location>
        <begin position="229"/>
        <end position="247"/>
    </location>
</feature>
<keyword evidence="9 10" id="KW-0472">Membrane</keyword>
<gene>
    <name evidence="14" type="ORF">SAY87_004295</name>
</gene>
<accession>A0AAN7PM08</accession>
<dbReference type="InterPro" id="IPR053952">
    <property type="entry name" value="K_trans_C"/>
</dbReference>
<evidence type="ECO:0000256" key="6">
    <source>
        <dbReference type="ARBA" id="ARBA00022958"/>
    </source>
</evidence>
<name>A0AAN7PM08_9MYRT</name>
<evidence type="ECO:0000256" key="7">
    <source>
        <dbReference type="ARBA" id="ARBA00022989"/>
    </source>
</evidence>
<dbReference type="GO" id="GO:0005886">
    <property type="term" value="C:plasma membrane"/>
    <property type="evidence" value="ECO:0007669"/>
    <property type="project" value="UniProtKB-SubCell"/>
</dbReference>
<evidence type="ECO:0000259" key="13">
    <source>
        <dbReference type="Pfam" id="PF22776"/>
    </source>
</evidence>
<dbReference type="PANTHER" id="PTHR30540:SF87">
    <property type="entry name" value="POTASSIUM TRANSPORTER"/>
    <property type="match status" value="1"/>
</dbReference>
<proteinExistence type="inferred from homology"/>
<evidence type="ECO:0000259" key="12">
    <source>
        <dbReference type="Pfam" id="PF02705"/>
    </source>
</evidence>
<keyword evidence="7 10" id="KW-1133">Transmembrane helix</keyword>
<dbReference type="Pfam" id="PF02705">
    <property type="entry name" value="K_trans"/>
    <property type="match status" value="1"/>
</dbReference>
<keyword evidence="4 10" id="KW-0633">Potassium transport</keyword>
<feature type="transmembrane region" description="Helical" evidence="10">
    <location>
        <begin position="486"/>
        <end position="506"/>
    </location>
</feature>
<dbReference type="PANTHER" id="PTHR30540">
    <property type="entry name" value="OSMOTIC STRESS POTASSIUM TRANSPORTER"/>
    <property type="match status" value="1"/>
</dbReference>
<feature type="transmembrane region" description="Helical" evidence="10">
    <location>
        <begin position="73"/>
        <end position="93"/>
    </location>
</feature>
<keyword evidence="15" id="KW-1185">Reference proteome</keyword>
<evidence type="ECO:0000256" key="10">
    <source>
        <dbReference type="RuleBase" id="RU321113"/>
    </source>
</evidence>
<feature type="transmembrane region" description="Helical" evidence="10">
    <location>
        <begin position="254"/>
        <end position="276"/>
    </location>
</feature>
<feature type="transmembrane region" description="Helical" evidence="10">
    <location>
        <begin position="455"/>
        <end position="479"/>
    </location>
</feature>
<keyword evidence="3" id="KW-0813">Transport</keyword>
<comment type="function">
    <text evidence="10">Potassium transporter.</text>
</comment>
<evidence type="ECO:0000256" key="9">
    <source>
        <dbReference type="ARBA" id="ARBA00023136"/>
    </source>
</evidence>
<comment type="similarity">
    <text evidence="2 10">Belongs to the HAK/KUP transporter (TC 2.A.72.3) family.</text>
</comment>
<dbReference type="Proteomes" id="UP001345219">
    <property type="component" value="Chromosome 4"/>
</dbReference>
<protein>
    <recommendedName>
        <fullName evidence="10">Potassium transporter</fullName>
    </recommendedName>
</protein>
<organism evidence="14 15">
    <name type="scientific">Trapa incisa</name>
    <dbReference type="NCBI Taxonomy" id="236973"/>
    <lineage>
        <taxon>Eukaryota</taxon>
        <taxon>Viridiplantae</taxon>
        <taxon>Streptophyta</taxon>
        <taxon>Embryophyta</taxon>
        <taxon>Tracheophyta</taxon>
        <taxon>Spermatophyta</taxon>
        <taxon>Magnoliopsida</taxon>
        <taxon>eudicotyledons</taxon>
        <taxon>Gunneridae</taxon>
        <taxon>Pentapetalae</taxon>
        <taxon>rosids</taxon>
        <taxon>malvids</taxon>
        <taxon>Myrtales</taxon>
        <taxon>Lythraceae</taxon>
        <taxon>Trapa</taxon>
    </lineage>
</organism>
<comment type="caution">
    <text evidence="10">Lacks conserved residue(s) required for the propagation of feature annotation.</text>
</comment>
<feature type="domain" description="K+ potassium transporter C-terminal" evidence="13">
    <location>
        <begin position="563"/>
        <end position="772"/>
    </location>
</feature>
<keyword evidence="5 10" id="KW-0812">Transmembrane</keyword>
<dbReference type="InterPro" id="IPR053951">
    <property type="entry name" value="K_trans_N"/>
</dbReference>
<evidence type="ECO:0000313" key="14">
    <source>
        <dbReference type="EMBL" id="KAK4750813.1"/>
    </source>
</evidence>
<keyword evidence="6 10" id="KW-0630">Potassium</keyword>
<feature type="domain" description="K+ potassium transporter integral membrane" evidence="12">
    <location>
        <begin position="81"/>
        <end position="550"/>
    </location>
</feature>
<feature type="transmembrane region" description="Helical" evidence="10">
    <location>
        <begin position="202"/>
        <end position="223"/>
    </location>
</feature>
<dbReference type="EMBL" id="JAXIOK010000017">
    <property type="protein sequence ID" value="KAK4750813.1"/>
    <property type="molecule type" value="Genomic_DNA"/>
</dbReference>
<dbReference type="Pfam" id="PF22776">
    <property type="entry name" value="K_trans_C"/>
    <property type="match status" value="1"/>
</dbReference>
<dbReference type="AlphaFoldDB" id="A0AAN7PM08"/>
<comment type="subcellular location">
    <subcellularLocation>
        <location evidence="1">Cell membrane</location>
        <topology evidence="1">Multi-pass membrane protein</topology>
    </subcellularLocation>
    <subcellularLocation>
        <location evidence="10">Membrane</location>
        <topology evidence="10">Multi-pass membrane protein</topology>
    </subcellularLocation>
</comment>
<feature type="transmembrane region" description="Helical" evidence="10">
    <location>
        <begin position="374"/>
        <end position="394"/>
    </location>
</feature>
<comment type="caution">
    <text evidence="14">The sequence shown here is derived from an EMBL/GenBank/DDBJ whole genome shotgun (WGS) entry which is preliminary data.</text>
</comment>
<sequence>MEETPGFDHPSDNQNNQLRPNEESSPDMILQEGEEGLPEWRQNMPSWPSPQRFMDYSDMFSHRHGHSEQGQGGWLLVILHLAFQSIGVVYGDIGTSPLYVYPSAFGKGVIKYKEDILGVLFLIVYTITIITLVKYVFIVLLANDNGNGGTFALYSQICRHAKVGMISSQVKDGEQFGAEPPKDRPQQQAWRSRLKSALEGSYSAKLLLLLATMLGTSMVIGDGVLTPCISVWISVAILVCLFTFQWLGTDKVGYCFAPIICVWFALIGGIGLYNIFKFDPRVIRAIVNPIYIVHYFKRNGKDGWISLGGIVLAITGSEALFADVGHFTVRSIQISMCSVTYPSLILAYMGQASFLQHHPDLVSDVFFKSVPGPLYWPMFVLAVLAAVIASQAMISGTFSIIQQSLTLGCFPPVKIIHTSTKYKGQVYIPEINYLLMLACVCVTLGFRTTERIGNAYGIAVVSVMILTSTFIMLIMILIWKTHMLLVISYLAIVGSVELLYLSSVLYKFYEGGYLPLGFAAALMVIMYVWNDVYRRKYQYELDHKVSPEEIKEIAADPNLCRIPGLAIFYSELVQGAPPIFRHYVENVPSLHSVIVFLSIKSLPIGKVPVEERFLFQRMEPYELNVFGCIVRYGYTDFRYEAEAFERTFVERLVEFAREDLYALEPFDDSGSGRRNRECSVIRASDQARTSGGALELQAHIRDKVDVLEKARLDRVVHLIGETEVVAEKGAGIWKRVLIEYAYNFLKKNVRQNYKILDIPHERMLKIGMTYELFEHFVGMHGKVTTSPSLSPSPNVP</sequence>
<evidence type="ECO:0000256" key="11">
    <source>
        <dbReference type="SAM" id="MobiDB-lite"/>
    </source>
</evidence>
<feature type="transmembrane region" description="Helical" evidence="10">
    <location>
        <begin position="116"/>
        <end position="142"/>
    </location>
</feature>
<evidence type="ECO:0000256" key="3">
    <source>
        <dbReference type="ARBA" id="ARBA00022448"/>
    </source>
</evidence>
<dbReference type="GO" id="GO:0015079">
    <property type="term" value="F:potassium ion transmembrane transporter activity"/>
    <property type="evidence" value="ECO:0007669"/>
    <property type="project" value="UniProtKB-UniRule"/>
</dbReference>
<dbReference type="NCBIfam" id="TIGR00794">
    <property type="entry name" value="kup"/>
    <property type="match status" value="1"/>
</dbReference>
<reference evidence="14 15" key="1">
    <citation type="journal article" date="2023" name="Hortic Res">
        <title>Pangenome of water caltrop reveals structural variations and asymmetric subgenome divergence after allopolyploidization.</title>
        <authorList>
            <person name="Zhang X."/>
            <person name="Chen Y."/>
            <person name="Wang L."/>
            <person name="Yuan Y."/>
            <person name="Fang M."/>
            <person name="Shi L."/>
            <person name="Lu R."/>
            <person name="Comes H.P."/>
            <person name="Ma Y."/>
            <person name="Chen Y."/>
            <person name="Huang G."/>
            <person name="Zhou Y."/>
            <person name="Zheng Z."/>
            <person name="Qiu Y."/>
        </authorList>
    </citation>
    <scope>NUCLEOTIDE SEQUENCE [LARGE SCALE GENOMIC DNA]</scope>
    <source>
        <tissue evidence="14">Roots</tissue>
    </source>
</reference>
<dbReference type="InterPro" id="IPR003855">
    <property type="entry name" value="K+_transporter"/>
</dbReference>
<feature type="region of interest" description="Disordered" evidence="11">
    <location>
        <begin position="1"/>
        <end position="28"/>
    </location>
</feature>